<evidence type="ECO:0000256" key="1">
    <source>
        <dbReference type="ARBA" id="ARBA00022679"/>
    </source>
</evidence>
<dbReference type="Pfam" id="PF00583">
    <property type="entry name" value="Acetyltransf_1"/>
    <property type="match status" value="1"/>
</dbReference>
<dbReference type="PANTHER" id="PTHR43420:SF46">
    <property type="entry name" value="ACETYLTRANSFERASE"/>
    <property type="match status" value="1"/>
</dbReference>
<name>A0ABS8EJT9_9FLAO</name>
<organism evidence="4 5">
    <name type="scientific">Winogradskyella immobilis</name>
    <dbReference type="NCBI Taxonomy" id="2816852"/>
    <lineage>
        <taxon>Bacteria</taxon>
        <taxon>Pseudomonadati</taxon>
        <taxon>Bacteroidota</taxon>
        <taxon>Flavobacteriia</taxon>
        <taxon>Flavobacteriales</taxon>
        <taxon>Flavobacteriaceae</taxon>
        <taxon>Winogradskyella</taxon>
    </lineage>
</organism>
<evidence type="ECO:0000256" key="2">
    <source>
        <dbReference type="ARBA" id="ARBA00023315"/>
    </source>
</evidence>
<dbReference type="CDD" id="cd04301">
    <property type="entry name" value="NAT_SF"/>
    <property type="match status" value="1"/>
</dbReference>
<dbReference type="PANTHER" id="PTHR43420">
    <property type="entry name" value="ACETYLTRANSFERASE"/>
    <property type="match status" value="1"/>
</dbReference>
<reference evidence="5" key="1">
    <citation type="submission" date="2021-03" db="EMBL/GenBank/DDBJ databases">
        <title>Genome of Cognatishimia sp. F0-27.</title>
        <authorList>
            <person name="Ping X."/>
        </authorList>
    </citation>
    <scope>NUCLEOTIDE SEQUENCE [LARGE SCALE GENOMIC DNA]</scope>
    <source>
        <strain evidence="5">E313</strain>
    </source>
</reference>
<dbReference type="PROSITE" id="PS51186">
    <property type="entry name" value="GNAT"/>
    <property type="match status" value="1"/>
</dbReference>
<evidence type="ECO:0000313" key="5">
    <source>
        <dbReference type="Proteomes" id="UP000778797"/>
    </source>
</evidence>
<keyword evidence="5" id="KW-1185">Reference proteome</keyword>
<dbReference type="SUPFAM" id="SSF55729">
    <property type="entry name" value="Acyl-CoA N-acyltransferases (Nat)"/>
    <property type="match status" value="1"/>
</dbReference>
<sequence>MIRKAVITDIDSILSITKACTKTMIENNIFQWNAFYPSKSTFINDINRNELYTIEKENVIIGCVVISTLIDEEYKPVKWLTENGSHIYIHRLAIHPNFQKKGYAQQLMDFAESYTKDQHYTSIRLDTFSQNRGNQKFYEKRGYQKLECIHYPKQSMHPFYCYELIL</sequence>
<dbReference type="Gene3D" id="3.40.630.30">
    <property type="match status" value="1"/>
</dbReference>
<dbReference type="RefSeq" id="WP_227475810.1">
    <property type="nucleotide sequence ID" value="NZ_JAFMPT010000002.1"/>
</dbReference>
<reference evidence="5" key="2">
    <citation type="submission" date="2023-07" db="EMBL/GenBank/DDBJ databases">
        <title>Genome of Winogradskyella sp. E313.</title>
        <authorList>
            <person name="Zhou Y."/>
        </authorList>
    </citation>
    <scope>NUCLEOTIDE SEQUENCE [LARGE SCALE GENOMIC DNA]</scope>
    <source>
        <strain evidence="5">E313</strain>
    </source>
</reference>
<proteinExistence type="predicted"/>
<dbReference type="InterPro" id="IPR016181">
    <property type="entry name" value="Acyl_CoA_acyltransferase"/>
</dbReference>
<dbReference type="EMBL" id="JAFMPT010000002">
    <property type="protein sequence ID" value="MCC1483360.1"/>
    <property type="molecule type" value="Genomic_DNA"/>
</dbReference>
<comment type="caution">
    <text evidence="4">The sequence shown here is derived from an EMBL/GenBank/DDBJ whole genome shotgun (WGS) entry which is preliminary data.</text>
</comment>
<protein>
    <submittedName>
        <fullName evidence="4">GNAT family N-acetyltransferase</fullName>
    </submittedName>
</protein>
<feature type="domain" description="N-acetyltransferase" evidence="3">
    <location>
        <begin position="1"/>
        <end position="166"/>
    </location>
</feature>
<gene>
    <name evidence="4" type="ORF">J1C55_02045</name>
</gene>
<dbReference type="InterPro" id="IPR050680">
    <property type="entry name" value="YpeA/RimI_acetyltransf"/>
</dbReference>
<keyword evidence="2" id="KW-0012">Acyltransferase</keyword>
<dbReference type="Proteomes" id="UP000778797">
    <property type="component" value="Unassembled WGS sequence"/>
</dbReference>
<evidence type="ECO:0000259" key="3">
    <source>
        <dbReference type="PROSITE" id="PS51186"/>
    </source>
</evidence>
<accession>A0ABS8EJT9</accession>
<evidence type="ECO:0000313" key="4">
    <source>
        <dbReference type="EMBL" id="MCC1483360.1"/>
    </source>
</evidence>
<keyword evidence="1" id="KW-0808">Transferase</keyword>
<dbReference type="InterPro" id="IPR000182">
    <property type="entry name" value="GNAT_dom"/>
</dbReference>